<accession>A0ABY7QM72</accession>
<evidence type="ECO:0000313" key="2">
    <source>
        <dbReference type="Proteomes" id="UP001210978"/>
    </source>
</evidence>
<dbReference type="CDD" id="cd12105">
    <property type="entry name" value="HmuY"/>
    <property type="match status" value="1"/>
</dbReference>
<dbReference type="InterPro" id="IPR025921">
    <property type="entry name" value="HmuY"/>
</dbReference>
<dbReference type="EMBL" id="CP115859">
    <property type="protein sequence ID" value="WBV60444.1"/>
    <property type="molecule type" value="Genomic_DNA"/>
</dbReference>
<proteinExistence type="predicted"/>
<keyword evidence="2" id="KW-1185">Reference proteome</keyword>
<dbReference type="PROSITE" id="PS51257">
    <property type="entry name" value="PROKAR_LIPOPROTEIN"/>
    <property type="match status" value="1"/>
</dbReference>
<dbReference type="Proteomes" id="UP001210978">
    <property type="component" value="Chromosome"/>
</dbReference>
<reference evidence="1 2" key="1">
    <citation type="submission" date="2023-01" db="EMBL/GenBank/DDBJ databases">
        <title>Complete genome of Chryseobacterium camelliae VAN22-5A.</title>
        <authorList>
            <person name="Zong G."/>
            <person name="Cao G."/>
        </authorList>
    </citation>
    <scope>NUCLEOTIDE SEQUENCE [LARGE SCALE GENOMIC DNA]</scope>
    <source>
        <strain evidence="1 2">VAN22-5A</strain>
    </source>
</reference>
<gene>
    <name evidence="1" type="ORF">PFY12_15600</name>
</gene>
<dbReference type="Pfam" id="PF14064">
    <property type="entry name" value="HmuY"/>
    <property type="match status" value="2"/>
</dbReference>
<protein>
    <submittedName>
        <fullName evidence="1">HmuY family protein</fullName>
    </submittedName>
</protein>
<evidence type="ECO:0000313" key="1">
    <source>
        <dbReference type="EMBL" id="WBV60444.1"/>
    </source>
</evidence>
<organism evidence="1 2">
    <name type="scientific">Chryseobacterium camelliae</name>
    <dbReference type="NCBI Taxonomy" id="1265445"/>
    <lineage>
        <taxon>Bacteria</taxon>
        <taxon>Pseudomonadati</taxon>
        <taxon>Bacteroidota</taxon>
        <taxon>Flavobacteriia</taxon>
        <taxon>Flavobacteriales</taxon>
        <taxon>Weeksellaceae</taxon>
        <taxon>Chryseobacterium group</taxon>
        <taxon>Chryseobacterium</taxon>
    </lineage>
</organism>
<sequence length="366" mass="40016">MKKILLGLLVSVSVISQSCLNDNEDAIAVPKIEGTTFEPAVGGGAEPNQVWIDLSEVDANGKPIQTFNKRTDWDLAFYSGSEFRVALNSSIAMGAGKVENATNLSQVNETNIGDLMTKIQVSNYDAANVIYIDDVKGNLPTAATAIEEIKATESENAIYLVNMGKDLYNGTVPTGSALTGGDSRGWMKIQIVRYGEGYKIKYADLNSTAIKEAIITKNNAFNFTFFSLKTDKVVNIQPEKQKWDICFTVFTNIIQGAGSYVYADFVTSNVLGGAGVYEVKANAPLTGTEAYNNFKTSDIDQSKFVYNDQRVIGANWRTAGPGGSYINNSVFYIIKDPNGHYFKLKFMALTDANGNRGFPQFEYKPL</sequence>
<name>A0ABY7QM72_9FLAO</name>
<dbReference type="RefSeq" id="WP_271148773.1">
    <property type="nucleotide sequence ID" value="NZ_CP115859.1"/>
</dbReference>